<name>A0AA39D581_VITRO</name>
<gene>
    <name evidence="1" type="ORF">PVL29_027244</name>
</gene>
<sequence>MELILEQHVEELKEVLKASKELLLDFPRQNIIMIGNKHEESYEIIRIAEISFEYREFKNLILLEDNLQEEFGKQLS</sequence>
<dbReference type="EMBL" id="JARBHA010000020">
    <property type="protein sequence ID" value="KAJ9671169.1"/>
    <property type="molecule type" value="Genomic_DNA"/>
</dbReference>
<organism evidence="1 2">
    <name type="scientific">Vitis rotundifolia</name>
    <name type="common">Muscadine grape</name>
    <dbReference type="NCBI Taxonomy" id="103349"/>
    <lineage>
        <taxon>Eukaryota</taxon>
        <taxon>Viridiplantae</taxon>
        <taxon>Streptophyta</taxon>
        <taxon>Embryophyta</taxon>
        <taxon>Tracheophyta</taxon>
        <taxon>Spermatophyta</taxon>
        <taxon>Magnoliopsida</taxon>
        <taxon>eudicotyledons</taxon>
        <taxon>Gunneridae</taxon>
        <taxon>Pentapetalae</taxon>
        <taxon>rosids</taxon>
        <taxon>Vitales</taxon>
        <taxon>Vitaceae</taxon>
        <taxon>Viteae</taxon>
        <taxon>Vitis</taxon>
    </lineage>
</organism>
<keyword evidence="2" id="KW-1185">Reference proteome</keyword>
<accession>A0AA39D581</accession>
<proteinExistence type="predicted"/>
<reference evidence="1 2" key="1">
    <citation type="journal article" date="2023" name="BMC Biotechnol.">
        <title>Vitis rotundifolia cv Carlos genome sequencing.</title>
        <authorList>
            <person name="Huff M."/>
            <person name="Hulse-Kemp A."/>
            <person name="Scheffler B."/>
            <person name="Youngblood R."/>
            <person name="Simpson S."/>
            <person name="Babiker E."/>
            <person name="Staton M."/>
        </authorList>
    </citation>
    <scope>NUCLEOTIDE SEQUENCE [LARGE SCALE GENOMIC DNA]</scope>
    <source>
        <tissue evidence="1">Leaf</tissue>
    </source>
</reference>
<comment type="caution">
    <text evidence="1">The sequence shown here is derived from an EMBL/GenBank/DDBJ whole genome shotgun (WGS) entry which is preliminary data.</text>
</comment>
<evidence type="ECO:0000313" key="1">
    <source>
        <dbReference type="EMBL" id="KAJ9671169.1"/>
    </source>
</evidence>
<protein>
    <submittedName>
        <fullName evidence="1">Uncharacterized protein</fullName>
    </submittedName>
</protein>
<evidence type="ECO:0000313" key="2">
    <source>
        <dbReference type="Proteomes" id="UP001168098"/>
    </source>
</evidence>
<dbReference type="Proteomes" id="UP001168098">
    <property type="component" value="Unassembled WGS sequence"/>
</dbReference>
<dbReference type="AlphaFoldDB" id="A0AA39D581"/>